<evidence type="ECO:0000259" key="7">
    <source>
        <dbReference type="PROSITE" id="PS51007"/>
    </source>
</evidence>
<dbReference type="GO" id="GO:0020037">
    <property type="term" value="F:heme binding"/>
    <property type="evidence" value="ECO:0007669"/>
    <property type="project" value="InterPro"/>
</dbReference>
<evidence type="ECO:0000256" key="2">
    <source>
        <dbReference type="ARBA" id="ARBA00022617"/>
    </source>
</evidence>
<comment type="caution">
    <text evidence="8">The sequence shown here is derived from an EMBL/GenBank/DDBJ whole genome shotgun (WGS) entry which is preliminary data.</text>
</comment>
<keyword evidence="1" id="KW-0813">Transport</keyword>
<protein>
    <submittedName>
        <fullName evidence="8">Cytochrome c</fullName>
    </submittedName>
</protein>
<dbReference type="PANTHER" id="PTHR35008">
    <property type="entry name" value="BLL4482 PROTEIN-RELATED"/>
    <property type="match status" value="1"/>
</dbReference>
<organism evidence="8">
    <name type="scientific">Leptospirillum ferriphilum</name>
    <dbReference type="NCBI Taxonomy" id="178606"/>
    <lineage>
        <taxon>Bacteria</taxon>
        <taxon>Pseudomonadati</taxon>
        <taxon>Nitrospirota</taxon>
        <taxon>Nitrospiria</taxon>
        <taxon>Nitrospirales</taxon>
        <taxon>Nitrospiraceae</taxon>
        <taxon>Leptospirillum</taxon>
    </lineage>
</organism>
<dbReference type="PANTHER" id="PTHR35008:SF4">
    <property type="entry name" value="BLL4482 PROTEIN"/>
    <property type="match status" value="1"/>
</dbReference>
<keyword evidence="2 6" id="KW-0349">Heme</keyword>
<gene>
    <name evidence="8" type="ORF">ENX03_10125</name>
</gene>
<dbReference type="InterPro" id="IPR008168">
    <property type="entry name" value="Cyt_C_IC"/>
</dbReference>
<proteinExistence type="predicted"/>
<evidence type="ECO:0000256" key="3">
    <source>
        <dbReference type="ARBA" id="ARBA00022723"/>
    </source>
</evidence>
<dbReference type="PRINTS" id="PR00605">
    <property type="entry name" value="CYTCHROMECIC"/>
</dbReference>
<dbReference type="PROSITE" id="PS51007">
    <property type="entry name" value="CYTC"/>
    <property type="match status" value="1"/>
</dbReference>
<evidence type="ECO:0000256" key="1">
    <source>
        <dbReference type="ARBA" id="ARBA00022448"/>
    </source>
</evidence>
<feature type="domain" description="Cytochrome c" evidence="7">
    <location>
        <begin position="60"/>
        <end position="146"/>
    </location>
</feature>
<dbReference type="EMBL" id="DTMM01000216">
    <property type="protein sequence ID" value="HFT94262.1"/>
    <property type="molecule type" value="Genomic_DNA"/>
</dbReference>
<dbReference type="GO" id="GO:0009055">
    <property type="term" value="F:electron transfer activity"/>
    <property type="evidence" value="ECO:0007669"/>
    <property type="project" value="InterPro"/>
</dbReference>
<reference evidence="8" key="1">
    <citation type="journal article" date="2020" name="mSystems">
        <title>Genome- and Community-Level Interaction Insights into Carbon Utilization and Element Cycling Functions of Hydrothermarchaeota in Hydrothermal Sediment.</title>
        <authorList>
            <person name="Zhou Z."/>
            <person name="Liu Y."/>
            <person name="Xu W."/>
            <person name="Pan J."/>
            <person name="Luo Z.H."/>
            <person name="Li M."/>
        </authorList>
    </citation>
    <scope>NUCLEOTIDE SEQUENCE [LARGE SCALE GENOMIC DNA]</scope>
    <source>
        <strain evidence="8">SpSt-902</strain>
    </source>
</reference>
<name>A0A7C3LTP3_9BACT</name>
<dbReference type="InterPro" id="IPR051459">
    <property type="entry name" value="Cytochrome_c-type_DH"/>
</dbReference>
<keyword evidence="5 6" id="KW-0408">Iron</keyword>
<dbReference type="AlphaFoldDB" id="A0A7C3LTP3"/>
<keyword evidence="4" id="KW-0249">Electron transport</keyword>
<dbReference type="SUPFAM" id="SSF46626">
    <property type="entry name" value="Cytochrome c"/>
    <property type="match status" value="1"/>
</dbReference>
<dbReference type="Pfam" id="PF13442">
    <property type="entry name" value="Cytochrome_CBB3"/>
    <property type="match status" value="1"/>
</dbReference>
<keyword evidence="3 6" id="KW-0479">Metal-binding</keyword>
<dbReference type="InterPro" id="IPR036909">
    <property type="entry name" value="Cyt_c-like_dom_sf"/>
</dbReference>
<dbReference type="InterPro" id="IPR009056">
    <property type="entry name" value="Cyt_c-like_dom"/>
</dbReference>
<evidence type="ECO:0000256" key="6">
    <source>
        <dbReference type="PROSITE-ProRule" id="PRU00433"/>
    </source>
</evidence>
<evidence type="ECO:0000256" key="5">
    <source>
        <dbReference type="ARBA" id="ARBA00023004"/>
    </source>
</evidence>
<sequence length="158" mass="17373">MYGGGGRVYARNLPLKISFAQEATGMALKRQTFIRLLPKTVLLLLGIFVLPAEAHSIGKARIMEGKEIYIKNCAICHGATGQGDGAGAKHLTPPPPDFGRTRFWAGKSDSYLYHIISNGLETMPSWSEKLTPRQISDVLHYIRTFPDHPPGSVKTPSR</sequence>
<evidence type="ECO:0000313" key="8">
    <source>
        <dbReference type="EMBL" id="HFT94262.1"/>
    </source>
</evidence>
<accession>A0A7C3LTP3</accession>
<dbReference type="Gene3D" id="1.10.760.10">
    <property type="entry name" value="Cytochrome c-like domain"/>
    <property type="match status" value="1"/>
</dbReference>
<dbReference type="GO" id="GO:0005506">
    <property type="term" value="F:iron ion binding"/>
    <property type="evidence" value="ECO:0007669"/>
    <property type="project" value="InterPro"/>
</dbReference>
<evidence type="ECO:0000256" key="4">
    <source>
        <dbReference type="ARBA" id="ARBA00022982"/>
    </source>
</evidence>